<feature type="compositionally biased region" description="Polar residues" evidence="1">
    <location>
        <begin position="211"/>
        <end position="245"/>
    </location>
</feature>
<sequence>MHHSRRPPGSQQPRDAILQGTPPRTPIDQALQRARAAYQRVEQWVVNAQGDRPSREGRPSLEGLDRFSRAMQAEELSHHQMVAHLRRESSQGGLLPDSGRAPRAPRETRIFGYSSIHSTHRAEQDTFCGHRGHSRYRPCPESPQQTPNHGPGHNPSTGMSHQGQPQERQQHNPNPHQSHHWFYGPPQPTRQYNQTPVYAFYQGSSHHRQPQESQQTNTGLFNFNSLRGSSHHTQPSQTPRDSLNASEVCPYSAYLRNPDRTSMHGEHQRCDVNASCRRPRNYESTNLHSSPQGAEQHPPTDRSHQEQSSLAEEPGQPDEDSVDDDRLDEDQVDDDVQDEVSVVELTRVERHVPGPGDWGYQTEAAIDEHMRRWCGHPWCGDPIGEDANYDADDEDTADPVSAPFPEPPPPYSPSAPPPSPTSSAPSPPPNSPSSPSPSTISPLFPSTPSAVLDNGTHETDASSVTIVGDEVDPHEWGDDMNAA</sequence>
<dbReference type="AlphaFoldDB" id="A0A8K0TUY1"/>
<keyword evidence="3" id="KW-1185">Reference proteome</keyword>
<dbReference type="EMBL" id="JAGPXD010000001">
    <property type="protein sequence ID" value="KAH7376701.1"/>
    <property type="molecule type" value="Genomic_DNA"/>
</dbReference>
<feature type="compositionally biased region" description="Low complexity" evidence="1">
    <location>
        <begin position="436"/>
        <end position="449"/>
    </location>
</feature>
<accession>A0A8K0TUY1</accession>
<feature type="region of interest" description="Disordered" evidence="1">
    <location>
        <begin position="281"/>
        <end position="359"/>
    </location>
</feature>
<name>A0A8K0TUY1_9PEZI</name>
<dbReference type="Proteomes" id="UP000813385">
    <property type="component" value="Unassembled WGS sequence"/>
</dbReference>
<evidence type="ECO:0000313" key="3">
    <source>
        <dbReference type="Proteomes" id="UP000813385"/>
    </source>
</evidence>
<organism evidence="2 3">
    <name type="scientific">Plectosphaerella cucumerina</name>
    <dbReference type="NCBI Taxonomy" id="40658"/>
    <lineage>
        <taxon>Eukaryota</taxon>
        <taxon>Fungi</taxon>
        <taxon>Dikarya</taxon>
        <taxon>Ascomycota</taxon>
        <taxon>Pezizomycotina</taxon>
        <taxon>Sordariomycetes</taxon>
        <taxon>Hypocreomycetidae</taxon>
        <taxon>Glomerellales</taxon>
        <taxon>Plectosphaerellaceae</taxon>
        <taxon>Plectosphaerella</taxon>
    </lineage>
</organism>
<gene>
    <name evidence="2" type="ORF">B0T11DRAFT_23498</name>
</gene>
<feature type="compositionally biased region" description="Polar residues" evidence="1">
    <location>
        <begin position="142"/>
        <end position="167"/>
    </location>
</feature>
<feature type="compositionally biased region" description="Acidic residues" evidence="1">
    <location>
        <begin position="384"/>
        <end position="397"/>
    </location>
</feature>
<reference evidence="2" key="1">
    <citation type="journal article" date="2021" name="Nat. Commun.">
        <title>Genetic determinants of endophytism in the Arabidopsis root mycobiome.</title>
        <authorList>
            <person name="Mesny F."/>
            <person name="Miyauchi S."/>
            <person name="Thiergart T."/>
            <person name="Pickel B."/>
            <person name="Atanasova L."/>
            <person name="Karlsson M."/>
            <person name="Huettel B."/>
            <person name="Barry K.W."/>
            <person name="Haridas S."/>
            <person name="Chen C."/>
            <person name="Bauer D."/>
            <person name="Andreopoulos W."/>
            <person name="Pangilinan J."/>
            <person name="LaButti K."/>
            <person name="Riley R."/>
            <person name="Lipzen A."/>
            <person name="Clum A."/>
            <person name="Drula E."/>
            <person name="Henrissat B."/>
            <person name="Kohler A."/>
            <person name="Grigoriev I.V."/>
            <person name="Martin F.M."/>
            <person name="Hacquard S."/>
        </authorList>
    </citation>
    <scope>NUCLEOTIDE SEQUENCE</scope>
    <source>
        <strain evidence="2">MPI-CAGE-AT-0016</strain>
    </source>
</reference>
<feature type="region of interest" description="Disordered" evidence="1">
    <location>
        <begin position="82"/>
        <end position="108"/>
    </location>
</feature>
<evidence type="ECO:0000313" key="2">
    <source>
        <dbReference type="EMBL" id="KAH7376701.1"/>
    </source>
</evidence>
<protein>
    <submittedName>
        <fullName evidence="2">Uncharacterized protein</fullName>
    </submittedName>
</protein>
<feature type="region of interest" description="Disordered" evidence="1">
    <location>
        <begin position="1"/>
        <end position="26"/>
    </location>
</feature>
<feature type="region of interest" description="Disordered" evidence="1">
    <location>
        <begin position="384"/>
        <end position="483"/>
    </location>
</feature>
<feature type="compositionally biased region" description="Polar residues" evidence="1">
    <location>
        <begin position="282"/>
        <end position="293"/>
    </location>
</feature>
<feature type="region of interest" description="Disordered" evidence="1">
    <location>
        <begin position="128"/>
        <end position="245"/>
    </location>
</feature>
<feature type="compositionally biased region" description="Pro residues" evidence="1">
    <location>
        <begin position="402"/>
        <end position="435"/>
    </location>
</feature>
<feature type="compositionally biased region" description="Acidic residues" evidence="1">
    <location>
        <begin position="315"/>
        <end position="338"/>
    </location>
</feature>
<proteinExistence type="predicted"/>
<evidence type="ECO:0000256" key="1">
    <source>
        <dbReference type="SAM" id="MobiDB-lite"/>
    </source>
</evidence>
<comment type="caution">
    <text evidence="2">The sequence shown here is derived from an EMBL/GenBank/DDBJ whole genome shotgun (WGS) entry which is preliminary data.</text>
</comment>